<dbReference type="Proteomes" id="UP000649739">
    <property type="component" value="Unassembled WGS sequence"/>
</dbReference>
<keyword evidence="2" id="KW-1185">Reference proteome</keyword>
<reference evidence="1" key="2">
    <citation type="submission" date="2020-09" db="EMBL/GenBank/DDBJ databases">
        <authorList>
            <person name="Sun Q."/>
            <person name="Ohkuma M."/>
        </authorList>
    </citation>
    <scope>NUCLEOTIDE SEQUENCE</scope>
    <source>
        <strain evidence="1">JCM 3090</strain>
    </source>
</reference>
<evidence type="ECO:0000313" key="2">
    <source>
        <dbReference type="Proteomes" id="UP000649739"/>
    </source>
</evidence>
<organism evidence="1 2">
    <name type="scientific">Pilimelia anulata</name>
    <dbReference type="NCBI Taxonomy" id="53371"/>
    <lineage>
        <taxon>Bacteria</taxon>
        <taxon>Bacillati</taxon>
        <taxon>Actinomycetota</taxon>
        <taxon>Actinomycetes</taxon>
        <taxon>Micromonosporales</taxon>
        <taxon>Micromonosporaceae</taxon>
        <taxon>Pilimelia</taxon>
    </lineage>
</organism>
<dbReference type="AlphaFoldDB" id="A0A8J3B6T7"/>
<name>A0A8J3B6T7_9ACTN</name>
<evidence type="ECO:0008006" key="3">
    <source>
        <dbReference type="Google" id="ProtNLM"/>
    </source>
</evidence>
<gene>
    <name evidence="1" type="ORF">GCM10010123_02280</name>
</gene>
<accession>A0A8J3B6T7</accession>
<sequence>MTASPVDLAGTRHLELQSMVALLREQKARAVDVIAGAGAIRAVGGNLVLDGTEPQLTDAGVTMTAGTYGVNDIAQSGIADKLGIPTAYLRRMAGECPELYDENVNTWLARDPRRFLIRCLRGEAGTGVARAFLSDRYNRIENLDVLLAALQGIRDSGTPVDIAGCDLSERRMYVRVTSPQVQVLSPQLLGNYRSPFDGRRGADLPVISGGFIIANSETGCGAFSVAPWLRFEVCRNGLVVKQNALRRAHLGAQLTDEDGVIIASAETQRRNLDLITAKTTDAVRSFLDVDYVTRIVRELEVEAGAEVADPDTTIKLVGQKLRYSDEQQTDILNHFIRGGDLSAGGIMHAVTSVAQTLTDADAAHEMESTAIAALRLAAAAA</sequence>
<dbReference type="EMBL" id="BMQB01000001">
    <property type="protein sequence ID" value="GGJ75895.1"/>
    <property type="molecule type" value="Genomic_DNA"/>
</dbReference>
<proteinExistence type="predicted"/>
<reference evidence="1" key="1">
    <citation type="journal article" date="2014" name="Int. J. Syst. Evol. Microbiol.">
        <title>Complete genome sequence of Corynebacterium casei LMG S-19264T (=DSM 44701T), isolated from a smear-ripened cheese.</title>
        <authorList>
            <consortium name="US DOE Joint Genome Institute (JGI-PGF)"/>
            <person name="Walter F."/>
            <person name="Albersmeier A."/>
            <person name="Kalinowski J."/>
            <person name="Ruckert C."/>
        </authorList>
    </citation>
    <scope>NUCLEOTIDE SEQUENCE</scope>
    <source>
        <strain evidence="1">JCM 3090</strain>
    </source>
</reference>
<comment type="caution">
    <text evidence="1">The sequence shown here is derived from an EMBL/GenBank/DDBJ whole genome shotgun (WGS) entry which is preliminary data.</text>
</comment>
<evidence type="ECO:0000313" key="1">
    <source>
        <dbReference type="EMBL" id="GGJ75895.1"/>
    </source>
</evidence>
<protein>
    <recommendedName>
        <fullName evidence="3">DUF932 domain-containing protein</fullName>
    </recommendedName>
</protein>